<proteinExistence type="inferred from homology"/>
<evidence type="ECO:0000256" key="2">
    <source>
        <dbReference type="ARBA" id="ARBA00037999"/>
    </source>
</evidence>
<dbReference type="InterPro" id="IPR015424">
    <property type="entry name" value="PyrdxlP-dep_Trfase"/>
</dbReference>
<dbReference type="GO" id="GO:0000271">
    <property type="term" value="P:polysaccharide biosynthetic process"/>
    <property type="evidence" value="ECO:0007669"/>
    <property type="project" value="TreeGrafter"/>
</dbReference>
<dbReference type="InterPro" id="IPR015421">
    <property type="entry name" value="PyrdxlP-dep_Trfase_major"/>
</dbReference>
<dbReference type="Gene3D" id="3.90.1150.10">
    <property type="entry name" value="Aspartate Aminotransferase, domain 1"/>
    <property type="match status" value="1"/>
</dbReference>
<dbReference type="InterPro" id="IPR000653">
    <property type="entry name" value="DegT/StrS_aminotransferase"/>
</dbReference>
<reference evidence="6" key="1">
    <citation type="submission" date="2021-04" db="EMBL/GenBank/DDBJ databases">
        <title>Genome sequence of Woronichinia naegeliana from Washington state freshwater lake bloom.</title>
        <authorList>
            <person name="Dreher T.W."/>
        </authorList>
    </citation>
    <scope>NUCLEOTIDE SEQUENCE</scope>
    <source>
        <strain evidence="6">WA131</strain>
    </source>
</reference>
<keyword evidence="6" id="KW-0032">Aminotransferase</keyword>
<dbReference type="Gene3D" id="3.40.640.10">
    <property type="entry name" value="Type I PLP-dependent aspartate aminotransferase-like (Major domain)"/>
    <property type="match status" value="1"/>
</dbReference>
<evidence type="ECO:0000256" key="3">
    <source>
        <dbReference type="PIRSR" id="PIRSR000390-1"/>
    </source>
</evidence>
<dbReference type="SUPFAM" id="SSF53383">
    <property type="entry name" value="PLP-dependent transferases"/>
    <property type="match status" value="1"/>
</dbReference>
<accession>A0A977KWV3</accession>
<dbReference type="Proteomes" id="UP001065613">
    <property type="component" value="Chromosome"/>
</dbReference>
<dbReference type="GO" id="GO:0008483">
    <property type="term" value="F:transaminase activity"/>
    <property type="evidence" value="ECO:0007669"/>
    <property type="project" value="UniProtKB-KW"/>
</dbReference>
<dbReference type="Pfam" id="PF01041">
    <property type="entry name" value="DegT_DnrJ_EryC1"/>
    <property type="match status" value="1"/>
</dbReference>
<dbReference type="PANTHER" id="PTHR30244">
    <property type="entry name" value="TRANSAMINASE"/>
    <property type="match status" value="1"/>
</dbReference>
<dbReference type="GO" id="GO:0030170">
    <property type="term" value="F:pyridoxal phosphate binding"/>
    <property type="evidence" value="ECO:0007669"/>
    <property type="project" value="UniProtKB-ARBA"/>
</dbReference>
<sequence>MNKIPPVDLARQYQSIEAEANLAALAVLRSGYYIGGTVVSDFEQQFADYVGTEHGIGCNSGTDALYLSLLALNLGPNDEVITASFTFFATAEVITLTGAKPVFVDIDPATFNLDPQLIEAAITPQTKAIIPVHLFGQPVNMTEVMAIAEKYNLAVVEDCAQATGAEWQGKRVGSWGKTGAFSFFPTKNLGGCGDGGAVTCQDPDLAANIRMLKEHGSRQRYYHEAIGINSRLDALQAAILKIKLKHLEDWNQQRRDLAQHYTELLQPLPNLILPGEISGGKHVWNQYTIRVVDDGTETRSKRDRLREKLQADGVISMVYYPIPLHLQPIYLPLGYQVGSLPHTEQVAKEVLSLPLFPDMTVAEQIQVVYALKEHF</sequence>
<dbReference type="EMBL" id="CP073041">
    <property type="protein sequence ID" value="UXE61384.1"/>
    <property type="molecule type" value="Genomic_DNA"/>
</dbReference>
<keyword evidence="6" id="KW-0808">Transferase</keyword>
<dbReference type="CDD" id="cd00616">
    <property type="entry name" value="AHBA_syn"/>
    <property type="match status" value="1"/>
</dbReference>
<dbReference type="KEGG" id="wna:KA717_39650"/>
<feature type="active site" description="Proton acceptor" evidence="3">
    <location>
        <position position="187"/>
    </location>
</feature>
<dbReference type="InterPro" id="IPR015422">
    <property type="entry name" value="PyrdxlP-dep_Trfase_small"/>
</dbReference>
<keyword evidence="1 4" id="KW-0663">Pyridoxal phosphate</keyword>
<name>A0A977KWV3_9CYAN</name>
<dbReference type="PANTHER" id="PTHR30244:SF36">
    <property type="entry name" value="3-OXO-GLUCOSE-6-PHOSPHATE:GLUTAMATE AMINOTRANSFERASE"/>
    <property type="match status" value="1"/>
</dbReference>
<dbReference type="AlphaFoldDB" id="A0A977KWV3"/>
<organism evidence="6">
    <name type="scientific">Woronichinia naegeliana WA131</name>
    <dbReference type="NCBI Taxonomy" id="2824559"/>
    <lineage>
        <taxon>Bacteria</taxon>
        <taxon>Bacillati</taxon>
        <taxon>Cyanobacteriota</taxon>
        <taxon>Cyanophyceae</taxon>
        <taxon>Synechococcales</taxon>
        <taxon>Coelosphaeriaceae</taxon>
        <taxon>Woronichinia</taxon>
    </lineage>
</organism>
<evidence type="ECO:0000256" key="4">
    <source>
        <dbReference type="PIRSR" id="PIRSR000390-2"/>
    </source>
</evidence>
<evidence type="ECO:0000256" key="1">
    <source>
        <dbReference type="ARBA" id="ARBA00022898"/>
    </source>
</evidence>
<dbReference type="PIRSF" id="PIRSF000390">
    <property type="entry name" value="PLP_StrS"/>
    <property type="match status" value="1"/>
</dbReference>
<dbReference type="FunFam" id="3.40.640.10:FF:000089">
    <property type="entry name" value="Aminotransferase, DegT/DnrJ/EryC1/StrS family"/>
    <property type="match status" value="1"/>
</dbReference>
<feature type="modified residue" description="N6-(pyridoxal phosphate)lysine" evidence="4">
    <location>
        <position position="187"/>
    </location>
</feature>
<evidence type="ECO:0000256" key="5">
    <source>
        <dbReference type="RuleBase" id="RU004508"/>
    </source>
</evidence>
<protein>
    <submittedName>
        <fullName evidence="6">DegT/DnrJ/EryC1/StrS family aminotransferase</fullName>
    </submittedName>
</protein>
<evidence type="ECO:0000313" key="6">
    <source>
        <dbReference type="EMBL" id="UXE61384.1"/>
    </source>
</evidence>
<gene>
    <name evidence="6" type="ORF">KA717_39650</name>
</gene>
<comment type="similarity">
    <text evidence="2 5">Belongs to the DegT/DnrJ/EryC1 family.</text>
</comment>